<organism evidence="2">
    <name type="scientific">Rhizophora mucronata</name>
    <name type="common">Asiatic mangrove</name>
    <dbReference type="NCBI Taxonomy" id="61149"/>
    <lineage>
        <taxon>Eukaryota</taxon>
        <taxon>Viridiplantae</taxon>
        <taxon>Streptophyta</taxon>
        <taxon>Embryophyta</taxon>
        <taxon>Tracheophyta</taxon>
        <taxon>Spermatophyta</taxon>
        <taxon>Magnoliopsida</taxon>
        <taxon>eudicotyledons</taxon>
        <taxon>Gunneridae</taxon>
        <taxon>Pentapetalae</taxon>
        <taxon>rosids</taxon>
        <taxon>fabids</taxon>
        <taxon>Malpighiales</taxon>
        <taxon>Rhizophoraceae</taxon>
        <taxon>Rhizophora</taxon>
    </lineage>
</organism>
<name>A0A2P2Q3X4_RHIMU</name>
<keyword evidence="1" id="KW-0472">Membrane</keyword>
<reference evidence="2" key="1">
    <citation type="submission" date="2018-02" db="EMBL/GenBank/DDBJ databases">
        <title>Rhizophora mucronata_Transcriptome.</title>
        <authorList>
            <person name="Meera S.P."/>
            <person name="Sreeshan A."/>
            <person name="Augustine A."/>
        </authorList>
    </citation>
    <scope>NUCLEOTIDE SEQUENCE</scope>
    <source>
        <tissue evidence="2">Leaf</tissue>
    </source>
</reference>
<accession>A0A2P2Q3X4</accession>
<dbReference type="EMBL" id="GGEC01081178">
    <property type="protein sequence ID" value="MBX61662.1"/>
    <property type="molecule type" value="Transcribed_RNA"/>
</dbReference>
<protein>
    <submittedName>
        <fullName evidence="2">Uncharacterized protein</fullName>
    </submittedName>
</protein>
<evidence type="ECO:0000313" key="2">
    <source>
        <dbReference type="EMBL" id="MBX61662.1"/>
    </source>
</evidence>
<keyword evidence="1" id="KW-1133">Transmembrane helix</keyword>
<keyword evidence="1" id="KW-0812">Transmembrane</keyword>
<sequence>MMFGQNLGRVCSFVGNHCSEVPLMIVAFSLKNATYAFMANFHFCEKFGKSRLCISSFSVVILISSSSSLVGSLGLLTCKAYNAC</sequence>
<proteinExistence type="predicted"/>
<evidence type="ECO:0000256" key="1">
    <source>
        <dbReference type="SAM" id="Phobius"/>
    </source>
</evidence>
<feature type="transmembrane region" description="Helical" evidence="1">
    <location>
        <begin position="52"/>
        <end position="76"/>
    </location>
</feature>
<dbReference type="AlphaFoldDB" id="A0A2P2Q3X4"/>